<protein>
    <submittedName>
        <fullName evidence="1">Uncharacterized protein</fullName>
    </submittedName>
</protein>
<reference evidence="1" key="1">
    <citation type="submission" date="2022-06" db="EMBL/GenBank/DDBJ databases">
        <title>Phylogenomic reconstructions and comparative analyses of Kickxellomycotina fungi.</title>
        <authorList>
            <person name="Reynolds N.K."/>
            <person name="Stajich J.E."/>
            <person name="Barry K."/>
            <person name="Grigoriev I.V."/>
            <person name="Crous P."/>
            <person name="Smith M.E."/>
        </authorList>
    </citation>
    <scope>NUCLEOTIDE SEQUENCE</scope>
    <source>
        <strain evidence="1">RSA 2271</strain>
    </source>
</reference>
<evidence type="ECO:0000313" key="2">
    <source>
        <dbReference type="Proteomes" id="UP001145114"/>
    </source>
</evidence>
<accession>A0ACC1HBX8</accession>
<organism evidence="1 2">
    <name type="scientific">Spiromyces aspiralis</name>
    <dbReference type="NCBI Taxonomy" id="68401"/>
    <lineage>
        <taxon>Eukaryota</taxon>
        <taxon>Fungi</taxon>
        <taxon>Fungi incertae sedis</taxon>
        <taxon>Zoopagomycota</taxon>
        <taxon>Kickxellomycotina</taxon>
        <taxon>Kickxellomycetes</taxon>
        <taxon>Kickxellales</taxon>
        <taxon>Kickxellaceae</taxon>
        <taxon>Spiromyces</taxon>
    </lineage>
</organism>
<keyword evidence="2" id="KW-1185">Reference proteome</keyword>
<name>A0ACC1HBX8_9FUNG</name>
<dbReference type="EMBL" id="JAMZIH010009452">
    <property type="protein sequence ID" value="KAJ1670116.1"/>
    <property type="molecule type" value="Genomic_DNA"/>
</dbReference>
<dbReference type="Proteomes" id="UP001145114">
    <property type="component" value="Unassembled WGS sequence"/>
</dbReference>
<evidence type="ECO:0000313" key="1">
    <source>
        <dbReference type="EMBL" id="KAJ1670116.1"/>
    </source>
</evidence>
<feature type="non-terminal residue" evidence="1">
    <location>
        <position position="112"/>
    </location>
</feature>
<gene>
    <name evidence="1" type="ORF">EV182_008416</name>
</gene>
<sequence length="112" mass="12580">MNDLIKRIQAQSSVSTIQSTITASYAISYRVTTVLCARKSSSQTQNSSSELEKLDLEIEEAKISLRRKKREIASVPDEPDILFRSEECDAFDTIEALREILNLVEKGGLDKD</sequence>
<proteinExistence type="predicted"/>
<comment type="caution">
    <text evidence="1">The sequence shown here is derived from an EMBL/GenBank/DDBJ whole genome shotgun (WGS) entry which is preliminary data.</text>
</comment>